<name>A0A0F7L7Z4_9VIRU</name>
<protein>
    <submittedName>
        <fullName evidence="1">Uncharacterized protein</fullName>
    </submittedName>
</protein>
<accession>A0A0F7L7Z4</accession>
<proteinExistence type="predicted"/>
<sequence length="413" mass="45818">MLNFNFPNINSVRAALVPFKTDLLTWHKKIVGNVFNEKINTPALDGAVIGGKVAVFDGSNYLKMPIKLPNNTDSFFIECRTNGVNTSPSVEEYLFGCYYSYSVSQIYIHNPTNFQRLGLRMVDSDGVTLNKSIENVANCDKIVLNVDRVSNKVTVHINNVEAVNENVTFTGTFYNANADQINIGARNLGANKMIGNYEYFNFNDEYIYYLNNLYDSISGGTLTNYGVTFEDTASFTPQSTTIGLTVGYYELSTGEQVVNPQFALPVGATAIDGGTDHNMISSFIDFDPTASTDAKLDNFDRSNATIFNNTARAGADYDSSNPYRFHVDNITDPLVYCMFFNVGYKGKIFAKIIAALTGLVYKPTLYKEELNYSTDKKGDDEYKVMKYCGIGGYAFLDANNEPITDANGYVIII</sequence>
<dbReference type="EMBL" id="KR029595">
    <property type="protein sequence ID" value="AKH47532.1"/>
    <property type="molecule type" value="Genomic_DNA"/>
</dbReference>
<reference evidence="1" key="1">
    <citation type="journal article" date="2015" name="Front. Microbiol.">
        <title>Combining genomic sequencing methods to explore viral diversity and reveal potential virus-host interactions.</title>
        <authorList>
            <person name="Chow C.E."/>
            <person name="Winget D.M."/>
            <person name="White R.A.III."/>
            <person name="Hallam S.J."/>
            <person name="Suttle C.A."/>
        </authorList>
    </citation>
    <scope>NUCLEOTIDE SEQUENCE</scope>
    <source>
        <strain evidence="1">H4084948</strain>
    </source>
</reference>
<evidence type="ECO:0000313" key="1">
    <source>
        <dbReference type="EMBL" id="AKH47532.1"/>
    </source>
</evidence>
<reference evidence="1" key="2">
    <citation type="submission" date="2015-03" db="EMBL/GenBank/DDBJ databases">
        <authorList>
            <person name="Chow C.-E.T."/>
            <person name="Winget D.M."/>
            <person name="White R.A.III."/>
            <person name="Hallam S.J."/>
            <person name="Suttle C.A."/>
        </authorList>
    </citation>
    <scope>NUCLEOTIDE SEQUENCE</scope>
    <source>
        <strain evidence="1">H4084948</strain>
    </source>
</reference>
<organism evidence="1">
    <name type="scientific">uncultured marine virus</name>
    <dbReference type="NCBI Taxonomy" id="186617"/>
    <lineage>
        <taxon>Viruses</taxon>
        <taxon>environmental samples</taxon>
    </lineage>
</organism>